<dbReference type="Pfam" id="PF07687">
    <property type="entry name" value="M20_dimer"/>
    <property type="match status" value="1"/>
</dbReference>
<reference evidence="5" key="1">
    <citation type="submission" date="2009-08" db="EMBL/GenBank/DDBJ databases">
        <title>Annotation of Salpingoeca rosetta.</title>
        <authorList>
            <consortium name="The Broad Institute Genome Sequencing Platform"/>
            <person name="Russ C."/>
            <person name="Cuomo C."/>
            <person name="Burger G."/>
            <person name="Gray M.W."/>
            <person name="Holland P.W.H."/>
            <person name="King N."/>
            <person name="Lang F.B.F."/>
            <person name="Roger A.J."/>
            <person name="Ruiz-Trillo I."/>
            <person name="Young S.K."/>
            <person name="Zeng Q."/>
            <person name="Gargeya S."/>
            <person name="Alvarado L."/>
            <person name="Berlin A."/>
            <person name="Chapman S.B."/>
            <person name="Chen Z."/>
            <person name="Freedman E."/>
            <person name="Gellesch M."/>
            <person name="Goldberg J."/>
            <person name="Griggs A."/>
            <person name="Gujja S."/>
            <person name="Heilman E."/>
            <person name="Heiman D."/>
            <person name="Howarth C."/>
            <person name="Mehta T."/>
            <person name="Neiman D."/>
            <person name="Pearson M."/>
            <person name="Roberts A."/>
            <person name="Saif S."/>
            <person name="Shea T."/>
            <person name="Shenoy N."/>
            <person name="Sisk P."/>
            <person name="Stolte C."/>
            <person name="Sykes S."/>
            <person name="White J."/>
            <person name="Yandava C."/>
            <person name="Haas B."/>
            <person name="Nusbaum C."/>
            <person name="Birren B."/>
        </authorList>
    </citation>
    <scope>NUCLEOTIDE SEQUENCE [LARGE SCALE GENOMIC DNA]</scope>
    <source>
        <strain evidence="5">ATCC 50818</strain>
    </source>
</reference>
<dbReference type="PANTHER" id="PTHR43270">
    <property type="entry name" value="BETA-ALA-HIS DIPEPTIDASE"/>
    <property type="match status" value="1"/>
</dbReference>
<keyword evidence="1" id="KW-0645">Protease</keyword>
<dbReference type="InterPro" id="IPR036264">
    <property type="entry name" value="Bact_exopeptidase_dim_dom"/>
</dbReference>
<dbReference type="AlphaFoldDB" id="F2UDK9"/>
<dbReference type="eggNOG" id="KOG2276">
    <property type="taxonomic scope" value="Eukaryota"/>
</dbReference>
<protein>
    <recommendedName>
        <fullName evidence="4">Peptidase M20 dimerisation domain-containing protein</fullName>
    </recommendedName>
</protein>
<proteinExistence type="predicted"/>
<evidence type="ECO:0000256" key="2">
    <source>
        <dbReference type="ARBA" id="ARBA00022723"/>
    </source>
</evidence>
<organism evidence="6">
    <name type="scientific">Salpingoeca rosetta (strain ATCC 50818 / BSB-021)</name>
    <dbReference type="NCBI Taxonomy" id="946362"/>
    <lineage>
        <taxon>Eukaryota</taxon>
        <taxon>Choanoflagellata</taxon>
        <taxon>Craspedida</taxon>
        <taxon>Salpingoecidae</taxon>
        <taxon>Salpingoeca</taxon>
    </lineage>
</organism>
<evidence type="ECO:0000259" key="4">
    <source>
        <dbReference type="Pfam" id="PF07687"/>
    </source>
</evidence>
<name>F2UDK9_SALR5</name>
<keyword evidence="2" id="KW-0479">Metal-binding</keyword>
<dbReference type="SUPFAM" id="SSF53187">
    <property type="entry name" value="Zn-dependent exopeptidases"/>
    <property type="match status" value="1"/>
</dbReference>
<keyword evidence="6" id="KW-1185">Reference proteome</keyword>
<dbReference type="OMA" id="CIHERID"/>
<evidence type="ECO:0000313" key="6">
    <source>
        <dbReference type="Proteomes" id="UP000007799"/>
    </source>
</evidence>
<dbReference type="GeneID" id="16073534"/>
<feature type="domain" description="Peptidase M20 dimerisation" evidence="4">
    <location>
        <begin position="50"/>
        <end position="207"/>
    </location>
</feature>
<dbReference type="OrthoDB" id="7832001at2759"/>
<keyword evidence="3" id="KW-0378">Hydrolase</keyword>
<dbReference type="InParanoid" id="F2UDK9"/>
<dbReference type="KEGG" id="sre:PTSG_06065"/>
<dbReference type="Gene3D" id="3.30.70.360">
    <property type="match status" value="1"/>
</dbReference>
<evidence type="ECO:0000313" key="5">
    <source>
        <dbReference type="EMBL" id="EGD74704.1"/>
    </source>
</evidence>
<dbReference type="GO" id="GO:0006751">
    <property type="term" value="P:glutathione catabolic process"/>
    <property type="evidence" value="ECO:0007669"/>
    <property type="project" value="TreeGrafter"/>
</dbReference>
<gene>
    <name evidence="5" type="ORF">PTSG_06065</name>
</gene>
<dbReference type="InterPro" id="IPR011650">
    <property type="entry name" value="Peptidase_M20_dimer"/>
</dbReference>
<accession>F2UDK9</accession>
<evidence type="ECO:0000256" key="3">
    <source>
        <dbReference type="ARBA" id="ARBA00022801"/>
    </source>
</evidence>
<dbReference type="PANTHER" id="PTHR43270:SF8">
    <property type="entry name" value="DI- AND TRIPEPTIDASE DUG2-RELATED"/>
    <property type="match status" value="1"/>
</dbReference>
<dbReference type="InterPro" id="IPR051458">
    <property type="entry name" value="Cyt/Met_Dipeptidase"/>
</dbReference>
<sequence>MRTAAEVIKKPWTESPPRRAWTSCIHERIDYIFISNNYWIDDERPCLTYAMRGHIRMVVSVQGPKQNVHAGVDGGAVVEPTIDLCYILGTLVDGAGRVCVPGFYEDVRASSEDDDAAFDRIAFDTTQYRHELGVQRLAQAAERNALRARWAEPTLSITNVQTSNGDQAFSVIPHKATAQVSIRFVPDQKADEIVTVVRHHLEHEFNKRNSGNQLSVEVVQVSQWWRSETSSPYFGAARAATKEVWGCEPLLVCEGGTMHTTCMLVDHFEAPALHLPMGQSSDGAHLPNERIRIQNLVNGQAVVYSFLEHLSKEGTTEEGDEGDRDELVA</sequence>
<dbReference type="GO" id="GO:0008233">
    <property type="term" value="F:peptidase activity"/>
    <property type="evidence" value="ECO:0007669"/>
    <property type="project" value="UniProtKB-KW"/>
</dbReference>
<dbReference type="SUPFAM" id="SSF55031">
    <property type="entry name" value="Bacterial exopeptidase dimerisation domain"/>
    <property type="match status" value="1"/>
</dbReference>
<dbReference type="EMBL" id="GL832969">
    <property type="protein sequence ID" value="EGD74704.1"/>
    <property type="molecule type" value="Genomic_DNA"/>
</dbReference>
<dbReference type="GO" id="GO:0046872">
    <property type="term" value="F:metal ion binding"/>
    <property type="evidence" value="ECO:0007669"/>
    <property type="project" value="UniProtKB-KW"/>
</dbReference>
<dbReference type="Gene3D" id="3.40.630.10">
    <property type="entry name" value="Zn peptidases"/>
    <property type="match status" value="1"/>
</dbReference>
<evidence type="ECO:0000256" key="1">
    <source>
        <dbReference type="ARBA" id="ARBA00022670"/>
    </source>
</evidence>
<dbReference type="GO" id="GO:0006508">
    <property type="term" value="P:proteolysis"/>
    <property type="evidence" value="ECO:0007669"/>
    <property type="project" value="UniProtKB-KW"/>
</dbReference>
<dbReference type="STRING" id="946362.F2UDK9"/>
<dbReference type="Proteomes" id="UP000007799">
    <property type="component" value="Unassembled WGS sequence"/>
</dbReference>
<dbReference type="RefSeq" id="XP_004992961.1">
    <property type="nucleotide sequence ID" value="XM_004992904.1"/>
</dbReference>